<gene>
    <name evidence="2" type="ORF">SAMN05660703_0160</name>
</gene>
<evidence type="ECO:0000313" key="3">
    <source>
        <dbReference type="Proteomes" id="UP000192360"/>
    </source>
</evidence>
<organism evidence="2 3">
    <name type="scientific">Cellulophaga tyrosinoxydans</name>
    <dbReference type="NCBI Taxonomy" id="504486"/>
    <lineage>
        <taxon>Bacteria</taxon>
        <taxon>Pseudomonadati</taxon>
        <taxon>Bacteroidota</taxon>
        <taxon>Flavobacteriia</taxon>
        <taxon>Flavobacteriales</taxon>
        <taxon>Flavobacteriaceae</taxon>
        <taxon>Cellulophaga</taxon>
    </lineage>
</organism>
<dbReference type="EMBL" id="FWXO01000001">
    <property type="protein sequence ID" value="SMC32726.1"/>
    <property type="molecule type" value="Genomic_DNA"/>
</dbReference>
<reference evidence="2 3" key="1">
    <citation type="submission" date="2017-04" db="EMBL/GenBank/DDBJ databases">
        <authorList>
            <person name="Afonso C.L."/>
            <person name="Miller P.J."/>
            <person name="Scott M.A."/>
            <person name="Spackman E."/>
            <person name="Goraichik I."/>
            <person name="Dimitrov K.M."/>
            <person name="Suarez D.L."/>
            <person name="Swayne D.E."/>
        </authorList>
    </citation>
    <scope>NUCLEOTIDE SEQUENCE [LARGE SCALE GENOMIC DNA]</scope>
    <source>
        <strain evidence="2 3">DSM 21164</strain>
    </source>
</reference>
<sequence length="163" mass="19207">MNTSLIIVCSIMVCVIFSPYFLFNMSKNSHKSQIKDVLLKNNLKIAQSETWASFYIGIDEIQKKLIFLIFKGKEVEEQIIDIKNVKECQIVEKRKFFKIKDKQDSVLEHLNLHLNLNNGEVLDLVFFDTNLNYKEDFELKRIEKWKFIITSLITQERNAKKAA</sequence>
<keyword evidence="1" id="KW-0812">Transmembrane</keyword>
<feature type="transmembrane region" description="Helical" evidence="1">
    <location>
        <begin position="6"/>
        <end position="23"/>
    </location>
</feature>
<evidence type="ECO:0000313" key="2">
    <source>
        <dbReference type="EMBL" id="SMC32726.1"/>
    </source>
</evidence>
<dbReference type="AlphaFoldDB" id="A0A1W1Y9A2"/>
<evidence type="ECO:0000256" key="1">
    <source>
        <dbReference type="SAM" id="Phobius"/>
    </source>
</evidence>
<keyword evidence="1" id="KW-0472">Membrane</keyword>
<name>A0A1W1Y9A2_9FLAO</name>
<keyword evidence="1" id="KW-1133">Transmembrane helix</keyword>
<accession>A0A1W1Y9A2</accession>
<dbReference type="STRING" id="504486.SAMN05660703_0160"/>
<protein>
    <submittedName>
        <fullName evidence="2">Uncharacterized protein</fullName>
    </submittedName>
</protein>
<proteinExistence type="predicted"/>
<keyword evidence="3" id="KW-1185">Reference proteome</keyword>
<dbReference type="Proteomes" id="UP000192360">
    <property type="component" value="Unassembled WGS sequence"/>
</dbReference>